<dbReference type="PANTHER" id="PTHR43854:SF1">
    <property type="entry name" value="INDOLEPYRUVATE OXIDOREDUCTASE SUBUNIT IORB"/>
    <property type="match status" value="1"/>
</dbReference>
<dbReference type="RefSeq" id="WP_350344074.1">
    <property type="nucleotide sequence ID" value="NZ_CP158367.1"/>
</dbReference>
<feature type="domain" description="Pyruvate/ketoisovalerate oxidoreductase catalytic" evidence="2">
    <location>
        <begin position="11"/>
        <end position="186"/>
    </location>
</feature>
<organism evidence="3">
    <name type="scientific">Proteinivorax tanatarense</name>
    <dbReference type="NCBI Taxonomy" id="1260629"/>
    <lineage>
        <taxon>Bacteria</taxon>
        <taxon>Bacillati</taxon>
        <taxon>Bacillota</taxon>
        <taxon>Clostridia</taxon>
        <taxon>Eubacteriales</taxon>
        <taxon>Proteinivoracaceae</taxon>
        <taxon>Proteinivorax</taxon>
    </lineage>
</organism>
<evidence type="ECO:0000256" key="1">
    <source>
        <dbReference type="ARBA" id="ARBA00023002"/>
    </source>
</evidence>
<proteinExistence type="predicted"/>
<dbReference type="Pfam" id="PF01558">
    <property type="entry name" value="POR"/>
    <property type="match status" value="1"/>
</dbReference>
<gene>
    <name evidence="3" type="ORF">PRVXT_000447</name>
</gene>
<dbReference type="InterPro" id="IPR052198">
    <property type="entry name" value="IorB_Oxidoreductase"/>
</dbReference>
<dbReference type="EMBL" id="CP158367">
    <property type="protein sequence ID" value="XBX75329.1"/>
    <property type="molecule type" value="Genomic_DNA"/>
</dbReference>
<keyword evidence="1" id="KW-0560">Oxidoreductase</keyword>
<accession>A0AAU7VMI3</accession>
<dbReference type="GO" id="GO:0016903">
    <property type="term" value="F:oxidoreductase activity, acting on the aldehyde or oxo group of donors"/>
    <property type="evidence" value="ECO:0007669"/>
    <property type="project" value="InterPro"/>
</dbReference>
<protein>
    <submittedName>
        <fullName evidence="3">Indolepyruvate oxidoreductase subunit beta</fullName>
    </submittedName>
</protein>
<evidence type="ECO:0000313" key="3">
    <source>
        <dbReference type="EMBL" id="XBX75329.1"/>
    </source>
</evidence>
<reference evidence="3" key="1">
    <citation type="journal article" date="2013" name="Extremophiles">
        <title>Proteinivorax tanatarense gen. nov., sp. nov., an anaerobic, haloalkaliphilic, proteolytic bacterium isolated from a decaying algal bloom, and proposal of Proteinivoraceae fam. nov.</title>
        <authorList>
            <person name="Kevbrin V."/>
            <person name="Boltyanskaya Y."/>
            <person name="Zhilina T."/>
            <person name="Kolganova T."/>
            <person name="Lavrentjeva E."/>
            <person name="Kuznetsov B."/>
        </authorList>
    </citation>
    <scope>NUCLEOTIDE SEQUENCE</scope>
    <source>
        <strain evidence="3">Z-910T</strain>
    </source>
</reference>
<evidence type="ECO:0000259" key="2">
    <source>
        <dbReference type="Pfam" id="PF01558"/>
    </source>
</evidence>
<dbReference type="AlphaFoldDB" id="A0AAU7VMI3"/>
<dbReference type="PANTHER" id="PTHR43854">
    <property type="entry name" value="INDOLEPYRUVATE OXIDOREDUCTASE SUBUNIT IORB"/>
    <property type="match status" value="1"/>
</dbReference>
<sequence>MTTNILIGGVGGQGLVLMTNIICQGAMKAGYDVKSNDVVGLSQRGGKVWGNVRFGEKIYSPNISAKQGDVLIATEPLEALRWSASLKDGGVIIVNPKTMYSTPVQQEKAEYPKEEIDALKDKYKVIEIDANEEAKKLGKIQVSNVIMIGALARELEIPIKIWEETILENVPPKFKEMNISAFRVGYNG</sequence>
<dbReference type="InterPro" id="IPR019752">
    <property type="entry name" value="Pyrv/ketoisovalerate_OxRed_cat"/>
</dbReference>
<dbReference type="InterPro" id="IPR002869">
    <property type="entry name" value="Pyrv_flavodox_OxRed_cen"/>
</dbReference>
<name>A0AAU7VMI3_9FIRM</name>
<dbReference type="Gene3D" id="3.40.920.10">
    <property type="entry name" value="Pyruvate-ferredoxin oxidoreductase, PFOR, domain III"/>
    <property type="match status" value="1"/>
</dbReference>
<dbReference type="SUPFAM" id="SSF53323">
    <property type="entry name" value="Pyruvate-ferredoxin oxidoreductase, PFOR, domain III"/>
    <property type="match status" value="1"/>
</dbReference>
<reference evidence="3" key="2">
    <citation type="submission" date="2024-06" db="EMBL/GenBank/DDBJ databases">
        <authorList>
            <person name="Petrova K.O."/>
            <person name="Toshchakov S.V."/>
            <person name="Boltjanskaja Y.V."/>
            <person name="Kevbrin V."/>
        </authorList>
    </citation>
    <scope>NUCLEOTIDE SEQUENCE</scope>
    <source>
        <strain evidence="3">Z-910T</strain>
    </source>
</reference>